<dbReference type="EMBL" id="BAAAHH010000032">
    <property type="protein sequence ID" value="GAA0964084.1"/>
    <property type="molecule type" value="Genomic_DNA"/>
</dbReference>
<dbReference type="InterPro" id="IPR027417">
    <property type="entry name" value="P-loop_NTPase"/>
</dbReference>
<sequence length="201" mass="22581">MRRGGAAPGGEDAADARRERIRRYVLTGAPGAGKTTIARRLRERGHAVIDEAATDVIAYGQSRGDEEPWNGPKFLEEVVRMQRRRQQAPPASGTAVQFYDRSPLCTLALARYLRHPVPAALDAEIDRIRRENVYESRVFLIHPIGFIVPTAARRISFEESLAFARVHEEVYRAHGYDLVDVPPGTVEERLALIEERVRTPS</sequence>
<evidence type="ECO:0000313" key="2">
    <source>
        <dbReference type="EMBL" id="GAA0964084.1"/>
    </source>
</evidence>
<feature type="domain" description="NadR/Ttd14 AAA" evidence="1">
    <location>
        <begin position="23"/>
        <end position="189"/>
    </location>
</feature>
<comment type="caution">
    <text evidence="2">The sequence shown here is derived from an EMBL/GenBank/DDBJ whole genome shotgun (WGS) entry which is preliminary data.</text>
</comment>
<dbReference type="Gene3D" id="3.40.50.300">
    <property type="entry name" value="P-loop containing nucleotide triphosphate hydrolases"/>
    <property type="match status" value="1"/>
</dbReference>
<dbReference type="InterPro" id="IPR038727">
    <property type="entry name" value="NadR/Ttd14_AAA_dom"/>
</dbReference>
<evidence type="ECO:0000313" key="3">
    <source>
        <dbReference type="Proteomes" id="UP001500665"/>
    </source>
</evidence>
<name>A0ABN1RUF6_9ACTN</name>
<dbReference type="SUPFAM" id="SSF52540">
    <property type="entry name" value="P-loop containing nucleoside triphosphate hydrolases"/>
    <property type="match status" value="1"/>
</dbReference>
<reference evidence="2 3" key="1">
    <citation type="journal article" date="2019" name="Int. J. Syst. Evol. Microbiol.">
        <title>The Global Catalogue of Microorganisms (GCM) 10K type strain sequencing project: providing services to taxonomists for standard genome sequencing and annotation.</title>
        <authorList>
            <consortium name="The Broad Institute Genomics Platform"/>
            <consortium name="The Broad Institute Genome Sequencing Center for Infectious Disease"/>
            <person name="Wu L."/>
            <person name="Ma J."/>
        </authorList>
    </citation>
    <scope>NUCLEOTIDE SEQUENCE [LARGE SCALE GENOMIC DNA]</scope>
    <source>
        <strain evidence="2 3">JCM 10696</strain>
    </source>
</reference>
<protein>
    <submittedName>
        <fullName evidence="2">AAA family ATPase</fullName>
    </submittedName>
</protein>
<accession>A0ABN1RUF6</accession>
<gene>
    <name evidence="2" type="ORF">GCM10009550_61170</name>
</gene>
<organism evidence="2 3">
    <name type="scientific">Actinocorallia libanotica</name>
    <dbReference type="NCBI Taxonomy" id="46162"/>
    <lineage>
        <taxon>Bacteria</taxon>
        <taxon>Bacillati</taxon>
        <taxon>Actinomycetota</taxon>
        <taxon>Actinomycetes</taxon>
        <taxon>Streptosporangiales</taxon>
        <taxon>Thermomonosporaceae</taxon>
        <taxon>Actinocorallia</taxon>
    </lineage>
</organism>
<keyword evidence="3" id="KW-1185">Reference proteome</keyword>
<dbReference type="RefSeq" id="WP_344244608.1">
    <property type="nucleotide sequence ID" value="NZ_BAAAHH010000032.1"/>
</dbReference>
<dbReference type="Pfam" id="PF13521">
    <property type="entry name" value="AAA_28"/>
    <property type="match status" value="1"/>
</dbReference>
<evidence type="ECO:0000259" key="1">
    <source>
        <dbReference type="Pfam" id="PF13521"/>
    </source>
</evidence>
<proteinExistence type="predicted"/>
<dbReference type="Proteomes" id="UP001500665">
    <property type="component" value="Unassembled WGS sequence"/>
</dbReference>